<dbReference type="Pfam" id="PF00126">
    <property type="entry name" value="HTH_1"/>
    <property type="match status" value="1"/>
</dbReference>
<dbReference type="Gene3D" id="3.40.190.10">
    <property type="entry name" value="Periplasmic binding protein-like II"/>
    <property type="match status" value="2"/>
</dbReference>
<dbReference type="GO" id="GO:0003700">
    <property type="term" value="F:DNA-binding transcription factor activity"/>
    <property type="evidence" value="ECO:0007669"/>
    <property type="project" value="InterPro"/>
</dbReference>
<dbReference type="FunFam" id="1.10.10.10:FF:000038">
    <property type="entry name" value="Glycine cleavage system transcriptional activator"/>
    <property type="match status" value="1"/>
</dbReference>
<name>A0A560CSQ9_AZOBR</name>
<dbReference type="Gene3D" id="1.10.10.10">
    <property type="entry name" value="Winged helix-like DNA-binding domain superfamily/Winged helix DNA-binding domain"/>
    <property type="match status" value="1"/>
</dbReference>
<keyword evidence="3" id="KW-0238">DNA-binding</keyword>
<evidence type="ECO:0000256" key="3">
    <source>
        <dbReference type="ARBA" id="ARBA00023125"/>
    </source>
</evidence>
<evidence type="ECO:0000256" key="2">
    <source>
        <dbReference type="ARBA" id="ARBA00023015"/>
    </source>
</evidence>
<dbReference type="InterPro" id="IPR005119">
    <property type="entry name" value="LysR_subst-bd"/>
</dbReference>
<dbReference type="EMBL" id="VITH01000001">
    <property type="protein sequence ID" value="TWA87898.1"/>
    <property type="molecule type" value="Genomic_DNA"/>
</dbReference>
<organism evidence="6 7">
    <name type="scientific">Azospirillum brasilense</name>
    <dbReference type="NCBI Taxonomy" id="192"/>
    <lineage>
        <taxon>Bacteria</taxon>
        <taxon>Pseudomonadati</taxon>
        <taxon>Pseudomonadota</taxon>
        <taxon>Alphaproteobacteria</taxon>
        <taxon>Rhodospirillales</taxon>
        <taxon>Azospirillaceae</taxon>
        <taxon>Azospirillum</taxon>
    </lineage>
</organism>
<comment type="similarity">
    <text evidence="1">Belongs to the LysR transcriptional regulatory family.</text>
</comment>
<dbReference type="PRINTS" id="PR00039">
    <property type="entry name" value="HTHLYSR"/>
</dbReference>
<dbReference type="Proteomes" id="UP000318529">
    <property type="component" value="Unassembled WGS sequence"/>
</dbReference>
<keyword evidence="4" id="KW-0804">Transcription</keyword>
<accession>A0A560CSQ9</accession>
<dbReference type="CDD" id="cd08432">
    <property type="entry name" value="PBP2_GcdR_TrpI_HvrB_AmpR_like"/>
    <property type="match status" value="1"/>
</dbReference>
<dbReference type="GO" id="GO:0043565">
    <property type="term" value="F:sequence-specific DNA binding"/>
    <property type="evidence" value="ECO:0007669"/>
    <property type="project" value="TreeGrafter"/>
</dbReference>
<sequence length="314" mass="33895">MSLDHPTPGHPSLLAVRAFEAAARLGSFTRAAEELCLTQSAVSRHVRALEQCFAVDLFARRGRHIALTEEGRDYFGAVADGLERIRRANDALLRRGRRDERVTLSLLPSVAALWLAPRLPDFTGRFPDVDLRIQASMALADLRRDGIDLALRYGLGTWAGLRAELLAEERLIPVCAPAYARSLELGGDPACLRPALLLTDNIPGGWANWLRAAGLEPAGMRFGPRFDEGTSLYRAAAAGAGVALGRSLLVARDIAEGRLAVATPFSIPATYSYWLVQPEEQKPGRATGLLADWLREQAAGPAAAVSRPADSRSA</sequence>
<dbReference type="Pfam" id="PF03466">
    <property type="entry name" value="LysR_substrate"/>
    <property type="match status" value="1"/>
</dbReference>
<dbReference type="PROSITE" id="PS50931">
    <property type="entry name" value="HTH_LYSR"/>
    <property type="match status" value="1"/>
</dbReference>
<keyword evidence="2" id="KW-0805">Transcription regulation</keyword>
<dbReference type="InterPro" id="IPR036388">
    <property type="entry name" value="WH-like_DNA-bd_sf"/>
</dbReference>
<gene>
    <name evidence="6" type="ORF">FBZ83_101767</name>
</gene>
<dbReference type="AlphaFoldDB" id="A0A560CSQ9"/>
<evidence type="ECO:0000259" key="5">
    <source>
        <dbReference type="PROSITE" id="PS50931"/>
    </source>
</evidence>
<evidence type="ECO:0000256" key="4">
    <source>
        <dbReference type="ARBA" id="ARBA00023163"/>
    </source>
</evidence>
<dbReference type="GO" id="GO:0006351">
    <property type="term" value="P:DNA-templated transcription"/>
    <property type="evidence" value="ECO:0007669"/>
    <property type="project" value="TreeGrafter"/>
</dbReference>
<dbReference type="SUPFAM" id="SSF46785">
    <property type="entry name" value="Winged helix' DNA-binding domain"/>
    <property type="match status" value="1"/>
</dbReference>
<evidence type="ECO:0000313" key="6">
    <source>
        <dbReference type="EMBL" id="TWA87898.1"/>
    </source>
</evidence>
<evidence type="ECO:0000313" key="7">
    <source>
        <dbReference type="Proteomes" id="UP000318529"/>
    </source>
</evidence>
<dbReference type="PANTHER" id="PTHR30537">
    <property type="entry name" value="HTH-TYPE TRANSCRIPTIONAL REGULATOR"/>
    <property type="match status" value="1"/>
</dbReference>
<feature type="domain" description="HTH lysR-type" evidence="5">
    <location>
        <begin position="17"/>
        <end position="68"/>
    </location>
</feature>
<dbReference type="InterPro" id="IPR036390">
    <property type="entry name" value="WH_DNA-bd_sf"/>
</dbReference>
<evidence type="ECO:0000256" key="1">
    <source>
        <dbReference type="ARBA" id="ARBA00009437"/>
    </source>
</evidence>
<reference evidence="6 7" key="1">
    <citation type="submission" date="2019-06" db="EMBL/GenBank/DDBJ databases">
        <title>Genomic Encyclopedia of Type Strains, Phase IV (KMG-V): Genome sequencing to study the core and pangenomes of soil and plant-associated prokaryotes.</title>
        <authorList>
            <person name="Whitman W."/>
        </authorList>
    </citation>
    <scope>NUCLEOTIDE SEQUENCE [LARGE SCALE GENOMIC DNA]</scope>
    <source>
        <strain evidence="6 7">BR 11650</strain>
    </source>
</reference>
<dbReference type="InterPro" id="IPR000847">
    <property type="entry name" value="LysR_HTH_N"/>
</dbReference>
<comment type="caution">
    <text evidence="6">The sequence shown here is derived from an EMBL/GenBank/DDBJ whole genome shotgun (WGS) entry which is preliminary data.</text>
</comment>
<dbReference type="PANTHER" id="PTHR30537:SF79">
    <property type="entry name" value="TRANSCRIPTIONAL REGULATOR-RELATED"/>
    <property type="match status" value="1"/>
</dbReference>
<dbReference type="SUPFAM" id="SSF53850">
    <property type="entry name" value="Periplasmic binding protein-like II"/>
    <property type="match status" value="1"/>
</dbReference>
<dbReference type="InterPro" id="IPR058163">
    <property type="entry name" value="LysR-type_TF_proteobact-type"/>
</dbReference>
<proteinExistence type="inferred from homology"/>
<protein>
    <submittedName>
        <fullName evidence="6">LysR family glycine cleavage system transcriptional activator</fullName>
    </submittedName>
</protein>
<dbReference type="RefSeq" id="WP_186465960.1">
    <property type="nucleotide sequence ID" value="NZ_VITH01000001.1"/>
</dbReference>